<evidence type="ECO:0000313" key="8">
    <source>
        <dbReference type="Proteomes" id="UP001299046"/>
    </source>
</evidence>
<name>A0ABU5YLL1_9MYCO</name>
<dbReference type="InterPro" id="IPR051313">
    <property type="entry name" value="Bact_iron-sidero_bind"/>
</dbReference>
<dbReference type="Proteomes" id="UP001299046">
    <property type="component" value="Unassembled WGS sequence"/>
</dbReference>
<dbReference type="EMBL" id="JAYJJT010000016">
    <property type="protein sequence ID" value="MEB3050953.1"/>
    <property type="molecule type" value="Genomic_DNA"/>
</dbReference>
<evidence type="ECO:0000259" key="6">
    <source>
        <dbReference type="PROSITE" id="PS50983"/>
    </source>
</evidence>
<dbReference type="PANTHER" id="PTHR30532">
    <property type="entry name" value="IRON III DICITRATE-BINDING PERIPLASMIC PROTEIN"/>
    <property type="match status" value="1"/>
</dbReference>
<dbReference type="PROSITE" id="PS50983">
    <property type="entry name" value="FE_B12_PBP"/>
    <property type="match status" value="1"/>
</dbReference>
<dbReference type="PANTHER" id="PTHR30532:SF24">
    <property type="entry name" value="FERRIC ENTEROBACTIN-BINDING PERIPLASMIC PROTEIN FEPB"/>
    <property type="match status" value="1"/>
</dbReference>
<dbReference type="SUPFAM" id="SSF53807">
    <property type="entry name" value="Helical backbone' metal receptor"/>
    <property type="match status" value="1"/>
</dbReference>
<evidence type="ECO:0000256" key="2">
    <source>
        <dbReference type="ARBA" id="ARBA00008814"/>
    </source>
</evidence>
<dbReference type="InterPro" id="IPR002491">
    <property type="entry name" value="ABC_transptr_periplasmic_BD"/>
</dbReference>
<keyword evidence="3" id="KW-0813">Transport</keyword>
<proteinExistence type="inferred from homology"/>
<comment type="caution">
    <text evidence="7">The sequence shown here is derived from an EMBL/GenBank/DDBJ whole genome shotgun (WGS) entry which is preliminary data.</text>
</comment>
<comment type="subcellular location">
    <subcellularLocation>
        <location evidence="1">Cell envelope</location>
    </subcellularLocation>
</comment>
<organism evidence="7 8">
    <name type="scientific">[Mycobacterium] zoologicum</name>
    <dbReference type="NCBI Taxonomy" id="2872311"/>
    <lineage>
        <taxon>Bacteria</taxon>
        <taxon>Bacillati</taxon>
        <taxon>Actinomycetota</taxon>
        <taxon>Actinomycetes</taxon>
        <taxon>Mycobacteriales</taxon>
        <taxon>Mycobacteriaceae</taxon>
        <taxon>Mycolicibacter</taxon>
    </lineage>
</organism>
<evidence type="ECO:0000256" key="5">
    <source>
        <dbReference type="SAM" id="SignalP"/>
    </source>
</evidence>
<evidence type="ECO:0000256" key="4">
    <source>
        <dbReference type="ARBA" id="ARBA00022729"/>
    </source>
</evidence>
<comment type="similarity">
    <text evidence="2">Belongs to the bacterial solute-binding protein 8 family.</text>
</comment>
<accession>A0ABU5YLL1</accession>
<feature type="domain" description="Fe/B12 periplasmic-binding" evidence="6">
    <location>
        <begin position="63"/>
        <end position="325"/>
    </location>
</feature>
<reference evidence="7 8" key="1">
    <citation type="submission" date="2023-12" db="EMBL/GenBank/DDBJ databases">
        <title>Description of new species of Mycobacterium terrae complex isolated from sewage at the Sao Paulo Zoological Park Foundation in Brazil.</title>
        <authorList>
            <person name="Romagnoli C.L."/>
            <person name="Conceicao E.C."/>
            <person name="Machado E."/>
            <person name="Barreto L.B.P.F."/>
            <person name="Sharma A."/>
            <person name="Silva N.M."/>
            <person name="Marques L.E."/>
            <person name="Juliana M.A."/>
            <person name="Lourenco M.C.S."/>
            <person name="Digiampietri L.A."/>
            <person name="Suffys P.N."/>
            <person name="Viana-Niero C."/>
        </authorList>
    </citation>
    <scope>NUCLEOTIDE SEQUENCE [LARGE SCALE GENOMIC DNA]</scope>
    <source>
        <strain evidence="7 8">MYC123</strain>
    </source>
</reference>
<keyword evidence="8" id="KW-1185">Reference proteome</keyword>
<gene>
    <name evidence="7" type="ORF">KV112_14605</name>
</gene>
<dbReference type="InterPro" id="IPR006311">
    <property type="entry name" value="TAT_signal"/>
</dbReference>
<dbReference type="Gene3D" id="3.40.50.1980">
    <property type="entry name" value="Nitrogenase molybdenum iron protein domain"/>
    <property type="match status" value="2"/>
</dbReference>
<evidence type="ECO:0000256" key="1">
    <source>
        <dbReference type="ARBA" id="ARBA00004196"/>
    </source>
</evidence>
<evidence type="ECO:0000313" key="7">
    <source>
        <dbReference type="EMBL" id="MEB3050953.1"/>
    </source>
</evidence>
<sequence>MPQRLNRRGFLTAAGAATLLAVGIAESTAACSSDKSGDDTPAAGPVTIAHLFGETTVPEPPKRVVCAGYTGQDDLLALGVIPVAVTNWFGDQPFAVWPWAQQRLGSAKPAVLNLDNGIAVQQIADLKPDLIIATNAGVDADTYEKLSAIAPTVPQSGGDAFFEPWKVQAAAIGKAVHQPAAMRTLIDGVDTTFADTAAAHPGFKGKSALVLSGRLDGGPENRVVAASTGWRTEFLTQWGLSAADAPAVIEHDRIGSVLGGADVLIWTTESDDERQGLLADPAVAAYESRSVFTSKDLAGAIAFASPLSYPVVAAQLPELIARITG</sequence>
<evidence type="ECO:0000256" key="3">
    <source>
        <dbReference type="ARBA" id="ARBA00022448"/>
    </source>
</evidence>
<keyword evidence="4 5" id="KW-0732">Signal</keyword>
<protein>
    <submittedName>
        <fullName evidence="7">ABC transporter substrate-binding protein</fullName>
    </submittedName>
</protein>
<dbReference type="PROSITE" id="PS51318">
    <property type="entry name" value="TAT"/>
    <property type="match status" value="1"/>
</dbReference>
<dbReference type="RefSeq" id="WP_224864089.1">
    <property type="nucleotide sequence ID" value="NZ_JAYJJS010000016.1"/>
</dbReference>
<feature type="signal peptide" evidence="5">
    <location>
        <begin position="1"/>
        <end position="29"/>
    </location>
</feature>
<feature type="chain" id="PRO_5045568672" evidence="5">
    <location>
        <begin position="30"/>
        <end position="325"/>
    </location>
</feature>
<dbReference type="Pfam" id="PF01497">
    <property type="entry name" value="Peripla_BP_2"/>
    <property type="match status" value="1"/>
</dbReference>